<evidence type="ECO:0000256" key="3">
    <source>
        <dbReference type="ARBA" id="ARBA00022723"/>
    </source>
</evidence>
<evidence type="ECO:0000256" key="2">
    <source>
        <dbReference type="ARBA" id="ARBA00022485"/>
    </source>
</evidence>
<dbReference type="EMBL" id="SOJT01000154">
    <property type="protein sequence ID" value="TET28029.1"/>
    <property type="molecule type" value="Genomic_DNA"/>
</dbReference>
<dbReference type="Proteomes" id="UP000316517">
    <property type="component" value="Unassembled WGS sequence"/>
</dbReference>
<dbReference type="Gene3D" id="1.20.1440.230">
    <property type="entry name" value="NADH-ubiquinone oxidoreductase 51kDa subunit, iron-sulphur binding domain"/>
    <property type="match status" value="1"/>
</dbReference>
<feature type="non-terminal residue" evidence="7">
    <location>
        <position position="584"/>
    </location>
</feature>
<dbReference type="InterPro" id="IPR037207">
    <property type="entry name" value="Nuop51_4Fe4S-bd_sf"/>
</dbReference>
<dbReference type="Pfam" id="PF10589">
    <property type="entry name" value="NADH_4Fe-4S"/>
    <property type="match status" value="1"/>
</dbReference>
<dbReference type="Pfam" id="PF01257">
    <property type="entry name" value="2Fe-2S_thioredx"/>
    <property type="match status" value="1"/>
</dbReference>
<evidence type="ECO:0000256" key="1">
    <source>
        <dbReference type="ARBA" id="ARBA00007523"/>
    </source>
</evidence>
<dbReference type="GO" id="GO:0051539">
    <property type="term" value="F:4 iron, 4 sulfur cluster binding"/>
    <property type="evidence" value="ECO:0007669"/>
    <property type="project" value="UniProtKB-KW"/>
</dbReference>
<dbReference type="Gene3D" id="6.10.250.1450">
    <property type="match status" value="1"/>
</dbReference>
<evidence type="ECO:0000313" key="8">
    <source>
        <dbReference type="Proteomes" id="UP000316517"/>
    </source>
</evidence>
<dbReference type="Pfam" id="PF01512">
    <property type="entry name" value="Complex1_51K"/>
    <property type="match status" value="1"/>
</dbReference>
<dbReference type="Gene3D" id="3.40.50.11540">
    <property type="entry name" value="NADH-ubiquinone oxidoreductase 51kDa subunit"/>
    <property type="match status" value="1"/>
</dbReference>
<keyword evidence="5" id="KW-0411">Iron-sulfur</keyword>
<proteinExistence type="inferred from homology"/>
<dbReference type="InterPro" id="IPR001949">
    <property type="entry name" value="NADH-UbQ_OxRdtase_51kDa_CS"/>
</dbReference>
<dbReference type="FunFam" id="3.40.50.11540:FF:000001">
    <property type="entry name" value="NADH dehydrogenase [ubiquinone] flavoprotein 1, mitochondrial"/>
    <property type="match status" value="1"/>
</dbReference>
<dbReference type="GO" id="GO:0008137">
    <property type="term" value="F:NADH dehydrogenase (ubiquinone) activity"/>
    <property type="evidence" value="ECO:0007669"/>
    <property type="project" value="InterPro"/>
</dbReference>
<name>A0A523TDM8_UNCAE</name>
<dbReference type="PROSITE" id="PS00645">
    <property type="entry name" value="COMPLEX1_51K_2"/>
    <property type="match status" value="1"/>
</dbReference>
<dbReference type="FunFam" id="1.20.1440.230:FF:000001">
    <property type="entry name" value="Mitochondrial NADH dehydrogenase flavoprotein 1"/>
    <property type="match status" value="1"/>
</dbReference>
<dbReference type="SUPFAM" id="SSF52833">
    <property type="entry name" value="Thioredoxin-like"/>
    <property type="match status" value="1"/>
</dbReference>
<dbReference type="SUPFAM" id="SSF140490">
    <property type="entry name" value="Nqo1C-terminal domain-like"/>
    <property type="match status" value="1"/>
</dbReference>
<feature type="domain" description="NADH-ubiquinone oxidoreductase 51kDa subunit iron-sulphur binding" evidence="6">
    <location>
        <begin position="460"/>
        <end position="505"/>
    </location>
</feature>
<keyword evidence="2" id="KW-0004">4Fe-4S</keyword>
<sequence>MGKIRTPDELESFRQSILEKIDPNKTCVTVCGGTGCSAWGSAEVREAFTQEIKRRGLEEKVDIKMTGCHGFCERGPVTVILPKEIFYQQITKEDVPEIVSKTLIKGEIIERLLYIDPATGKKIVFEPEVPFYKKQMRIVFRHNGRIDPTEISEYIARDGYLALSKVLTTMSREQVIETVEKSGLRGRGGAGFPTGRKWRLVRAAAGDTKYLVCNADEGDPGAFMDRSVLEGNPHSVLEGMLIAAYAMGAKEGYVYVRAEYPVAVKHLKIAIGQAESSGLLAENILGTDFSFQVKIKQGAGAFVCGEETALIASVEGRRGMPRPRPPFPAQSGLWERPTCINNVETLANVPFIILKGAEEYARVGTEKSKGTKIFALAGKVNNTGLVEVPMGTSLRKVIFDIGGGVPRGRKFKAVQIGGPSGGCIPERYLDLPIDYESLKQVGAIMGSGGMIVMDDNTCMVDIARFFLEFVQNESCGRCVPCRVGTKRMLEILTRITEGEGVREDLKLLKELGRIVKDTALCGLGQTAPNPVLSTLEYFYHEYLAHIEEKKCPACSCEALFISPCQHACPLGIDIPGYINLVAQG</sequence>
<dbReference type="InterPro" id="IPR036249">
    <property type="entry name" value="Thioredoxin-like_sf"/>
</dbReference>
<dbReference type="InterPro" id="IPR019575">
    <property type="entry name" value="Nuop51_4Fe4S-bd"/>
</dbReference>
<evidence type="ECO:0000259" key="6">
    <source>
        <dbReference type="SMART" id="SM00928"/>
    </source>
</evidence>
<evidence type="ECO:0000313" key="7">
    <source>
        <dbReference type="EMBL" id="TET28029.1"/>
    </source>
</evidence>
<gene>
    <name evidence="7" type="ORF">E3J68_03500</name>
</gene>
<keyword evidence="4" id="KW-0408">Iron</keyword>
<dbReference type="CDD" id="cd02980">
    <property type="entry name" value="TRX_Fd_family"/>
    <property type="match status" value="1"/>
</dbReference>
<protein>
    <submittedName>
        <fullName evidence="7">NADH-quinone oxidoreductase subunit F</fullName>
    </submittedName>
</protein>
<dbReference type="PANTHER" id="PTHR43578:SF3">
    <property type="entry name" value="NADH-QUINONE OXIDOREDUCTASE SUBUNIT F"/>
    <property type="match status" value="1"/>
</dbReference>
<dbReference type="GO" id="GO:0046872">
    <property type="term" value="F:metal ion binding"/>
    <property type="evidence" value="ECO:0007669"/>
    <property type="project" value="UniProtKB-KW"/>
</dbReference>
<reference evidence="7 8" key="1">
    <citation type="submission" date="2019-03" db="EMBL/GenBank/DDBJ databases">
        <title>Metabolic potential of uncultured bacteria and archaea associated with petroleum seepage in deep-sea sediments.</title>
        <authorList>
            <person name="Dong X."/>
            <person name="Hubert C."/>
        </authorList>
    </citation>
    <scope>NUCLEOTIDE SEQUENCE [LARGE SCALE GENOMIC DNA]</scope>
    <source>
        <strain evidence="7">E44_bin3</strain>
    </source>
</reference>
<dbReference type="Gene3D" id="3.10.20.600">
    <property type="match status" value="1"/>
</dbReference>
<dbReference type="SMART" id="SM00928">
    <property type="entry name" value="NADH_4Fe-4S"/>
    <property type="match status" value="1"/>
</dbReference>
<organism evidence="7 8">
    <name type="scientific">Aerophobetes bacterium</name>
    <dbReference type="NCBI Taxonomy" id="2030807"/>
    <lineage>
        <taxon>Bacteria</taxon>
        <taxon>Candidatus Aerophobota</taxon>
    </lineage>
</organism>
<evidence type="ECO:0000256" key="4">
    <source>
        <dbReference type="ARBA" id="ARBA00023004"/>
    </source>
</evidence>
<dbReference type="Gene3D" id="3.40.30.10">
    <property type="entry name" value="Glutaredoxin"/>
    <property type="match status" value="1"/>
</dbReference>
<dbReference type="GO" id="GO:0010181">
    <property type="term" value="F:FMN binding"/>
    <property type="evidence" value="ECO:0007669"/>
    <property type="project" value="InterPro"/>
</dbReference>
<keyword evidence="3" id="KW-0479">Metal-binding</keyword>
<accession>A0A523TDM8</accession>
<dbReference type="PANTHER" id="PTHR43578">
    <property type="entry name" value="NADH-QUINONE OXIDOREDUCTASE SUBUNIT F"/>
    <property type="match status" value="1"/>
</dbReference>
<dbReference type="SUPFAM" id="SSF142019">
    <property type="entry name" value="Nqo1 FMN-binding domain-like"/>
    <property type="match status" value="1"/>
</dbReference>
<evidence type="ECO:0000256" key="5">
    <source>
        <dbReference type="ARBA" id="ARBA00023014"/>
    </source>
</evidence>
<comment type="similarity">
    <text evidence="1">Belongs to the complex I 51 kDa subunit family.</text>
</comment>
<dbReference type="AlphaFoldDB" id="A0A523TDM8"/>
<comment type="caution">
    <text evidence="7">The sequence shown here is derived from an EMBL/GenBank/DDBJ whole genome shotgun (WGS) entry which is preliminary data.</text>
</comment>
<dbReference type="InterPro" id="IPR037225">
    <property type="entry name" value="Nuo51_FMN-bd_sf"/>
</dbReference>
<dbReference type="InterPro" id="IPR011538">
    <property type="entry name" value="Nuo51_FMN-bd"/>
</dbReference>
<dbReference type="SUPFAM" id="SSF142984">
    <property type="entry name" value="Nqo1 middle domain-like"/>
    <property type="match status" value="1"/>
</dbReference>